<comment type="function">
    <text evidence="6">Cell division inhibitor that blocks the formation of polar Z ring septums. Rapidly oscillates between the poles of the cell to destabilize FtsZ filaments that have formed before they mature into polar Z rings. Prevents FtsZ polymerization.</text>
</comment>
<dbReference type="NCBIfam" id="NF001775">
    <property type="entry name" value="PRK00513.1-6"/>
    <property type="match status" value="1"/>
</dbReference>
<dbReference type="InterPro" id="IPR055219">
    <property type="entry name" value="MinC_N_1"/>
</dbReference>
<dbReference type="Pfam" id="PF03775">
    <property type="entry name" value="MinC_C"/>
    <property type="match status" value="1"/>
</dbReference>
<protein>
    <recommendedName>
        <fullName evidence="6">Probable septum site-determining protein MinC</fullName>
    </recommendedName>
</protein>
<keyword evidence="2 6" id="KW-0132">Cell division</keyword>
<proteinExistence type="inferred from homology"/>
<dbReference type="InterPro" id="IPR013033">
    <property type="entry name" value="MinC"/>
</dbReference>
<dbReference type="EMBL" id="JAGGLL010000001">
    <property type="protein sequence ID" value="MBP2020268.1"/>
    <property type="molecule type" value="Genomic_DNA"/>
</dbReference>
<dbReference type="Proteomes" id="UP001519308">
    <property type="component" value="Unassembled WGS sequence"/>
</dbReference>
<keyword evidence="4 6" id="KW-0131">Cell cycle</keyword>
<dbReference type="HAMAP" id="MF_00267">
    <property type="entry name" value="MinC"/>
    <property type="match status" value="1"/>
</dbReference>
<evidence type="ECO:0000256" key="2">
    <source>
        <dbReference type="ARBA" id="ARBA00022618"/>
    </source>
</evidence>
<dbReference type="NCBIfam" id="TIGR01222">
    <property type="entry name" value="minC"/>
    <property type="match status" value="1"/>
</dbReference>
<gene>
    <name evidence="6" type="primary">minC</name>
    <name evidence="9" type="ORF">J2Z44_000049</name>
</gene>
<dbReference type="RefSeq" id="WP_021283284.1">
    <property type="nucleotide sequence ID" value="NZ_JAGGLL010000001.1"/>
</dbReference>
<evidence type="ECO:0000256" key="1">
    <source>
        <dbReference type="ARBA" id="ARBA00006291"/>
    </source>
</evidence>
<dbReference type="Gene3D" id="2.160.20.70">
    <property type="match status" value="1"/>
</dbReference>
<comment type="similarity">
    <text evidence="1 6">Belongs to the MinC family.</text>
</comment>
<evidence type="ECO:0000256" key="5">
    <source>
        <dbReference type="ARBA" id="ARBA00046874"/>
    </source>
</evidence>
<accession>A0ABS4JXL7</accession>
<name>A0ABS4JXL7_9CLOT</name>
<dbReference type="Gene3D" id="3.30.160.540">
    <property type="match status" value="1"/>
</dbReference>
<comment type="caution">
    <text evidence="9">The sequence shown here is derived from an EMBL/GenBank/DDBJ whole genome shotgun (WGS) entry which is preliminary data.</text>
</comment>
<evidence type="ECO:0000313" key="10">
    <source>
        <dbReference type="Proteomes" id="UP001519308"/>
    </source>
</evidence>
<dbReference type="SUPFAM" id="SSF63848">
    <property type="entry name" value="Cell-division inhibitor MinC, C-terminal domain"/>
    <property type="match status" value="1"/>
</dbReference>
<evidence type="ECO:0000256" key="3">
    <source>
        <dbReference type="ARBA" id="ARBA00023210"/>
    </source>
</evidence>
<keyword evidence="10" id="KW-1185">Reference proteome</keyword>
<evidence type="ECO:0000256" key="4">
    <source>
        <dbReference type="ARBA" id="ARBA00023306"/>
    </source>
</evidence>
<dbReference type="PANTHER" id="PTHR34108:SF1">
    <property type="entry name" value="SEPTUM SITE-DETERMINING PROTEIN MINC"/>
    <property type="match status" value="1"/>
</dbReference>
<evidence type="ECO:0000259" key="8">
    <source>
        <dbReference type="Pfam" id="PF22642"/>
    </source>
</evidence>
<sequence length="210" mass="23740">MQDNRIIFKGNKDGLNVVIDVNRFKNTEEIINELIKKLSVTKRFYRGATISITMDIKQIDEHDQARIKEILFDEFRIRDCIYQDSGERTSKFFNGVSEGRTKFVRKTIRSGQRFEYSGNLVLIGDINPGAEVYAAGNIIVLGSIRGAVHAGSNGNEKAFVAAFSLQPQILQIANIITRSPEDNLRPQYPELAKVKNGSIIVEPYLVNKYI</sequence>
<dbReference type="PANTHER" id="PTHR34108">
    <property type="entry name" value="SEPTUM SITE-DETERMINING PROTEIN MINC"/>
    <property type="match status" value="1"/>
</dbReference>
<dbReference type="Pfam" id="PF22642">
    <property type="entry name" value="MinC_N_1"/>
    <property type="match status" value="1"/>
</dbReference>
<evidence type="ECO:0000259" key="7">
    <source>
        <dbReference type="Pfam" id="PF03775"/>
    </source>
</evidence>
<feature type="domain" description="Septum formation inhibitor MinC C-terminal" evidence="7">
    <location>
        <begin position="103"/>
        <end position="202"/>
    </location>
</feature>
<keyword evidence="3 6" id="KW-0717">Septation</keyword>
<organism evidence="9 10">
    <name type="scientific">Clostridium punense</name>
    <dbReference type="NCBI Taxonomy" id="1054297"/>
    <lineage>
        <taxon>Bacteria</taxon>
        <taxon>Bacillati</taxon>
        <taxon>Bacillota</taxon>
        <taxon>Clostridia</taxon>
        <taxon>Eubacteriales</taxon>
        <taxon>Clostridiaceae</taxon>
        <taxon>Clostridium</taxon>
    </lineage>
</organism>
<dbReference type="InterPro" id="IPR036145">
    <property type="entry name" value="MinC_C_sf"/>
</dbReference>
<dbReference type="InterPro" id="IPR016098">
    <property type="entry name" value="CAP/MinC_C"/>
</dbReference>
<comment type="subunit">
    <text evidence="5 6">Interacts with MinD and FtsZ.</text>
</comment>
<feature type="domain" description="Septum site-determining protein MinC N-terminal" evidence="8">
    <location>
        <begin position="6"/>
        <end position="79"/>
    </location>
</feature>
<evidence type="ECO:0000313" key="9">
    <source>
        <dbReference type="EMBL" id="MBP2020268.1"/>
    </source>
</evidence>
<evidence type="ECO:0000256" key="6">
    <source>
        <dbReference type="HAMAP-Rule" id="MF_00267"/>
    </source>
</evidence>
<dbReference type="InterPro" id="IPR005526">
    <property type="entry name" value="Septum_form_inhib_MinC_C"/>
</dbReference>
<reference evidence="9 10" key="1">
    <citation type="submission" date="2021-03" db="EMBL/GenBank/DDBJ databases">
        <title>Genomic Encyclopedia of Type Strains, Phase IV (KMG-IV): sequencing the most valuable type-strain genomes for metagenomic binning, comparative biology and taxonomic classification.</title>
        <authorList>
            <person name="Goeker M."/>
        </authorList>
    </citation>
    <scope>NUCLEOTIDE SEQUENCE [LARGE SCALE GENOMIC DNA]</scope>
    <source>
        <strain evidence="9 10">DSM 28650</strain>
    </source>
</reference>